<dbReference type="InterPro" id="IPR044865">
    <property type="entry name" value="MRH_dom"/>
</dbReference>
<evidence type="ECO:0000313" key="20">
    <source>
        <dbReference type="Proteomes" id="UP000191024"/>
    </source>
</evidence>
<keyword evidence="7 17" id="KW-0732">Signal</keyword>
<dbReference type="Gene3D" id="2.70.130.10">
    <property type="entry name" value="Mannose-6-phosphate receptor binding domain"/>
    <property type="match status" value="1"/>
</dbReference>
<dbReference type="PROSITE" id="PS51914">
    <property type="entry name" value="MRH"/>
    <property type="match status" value="1"/>
</dbReference>
<feature type="transmembrane region" description="Helical" evidence="16">
    <location>
        <begin position="197"/>
        <end position="218"/>
    </location>
</feature>
<evidence type="ECO:0000256" key="2">
    <source>
        <dbReference type="ARBA" id="ARBA00004358"/>
    </source>
</evidence>
<dbReference type="InterPro" id="IPR018939">
    <property type="entry name" value="Autophagy-rel_prot_27"/>
</dbReference>
<dbReference type="AlphaFoldDB" id="A0A1G4K9Z9"/>
<keyword evidence="20" id="KW-1185">Reference proteome</keyword>
<reference evidence="19 20" key="1">
    <citation type="submission" date="2016-03" db="EMBL/GenBank/DDBJ databases">
        <authorList>
            <person name="Devillers H."/>
        </authorList>
    </citation>
    <scope>NUCLEOTIDE SEQUENCE [LARGE SCALE GENOMIC DNA]</scope>
    <source>
        <strain evidence="19">CBS 11717</strain>
    </source>
</reference>
<dbReference type="GO" id="GO:0000139">
    <property type="term" value="C:Golgi membrane"/>
    <property type="evidence" value="ECO:0007669"/>
    <property type="project" value="UniProtKB-SubCell"/>
</dbReference>
<dbReference type="GO" id="GO:0031966">
    <property type="term" value="C:mitochondrial membrane"/>
    <property type="evidence" value="ECO:0007669"/>
    <property type="project" value="UniProtKB-SubCell"/>
</dbReference>
<dbReference type="GO" id="GO:0006914">
    <property type="term" value="P:autophagy"/>
    <property type="evidence" value="ECO:0007669"/>
    <property type="project" value="UniProtKB-KW"/>
</dbReference>
<evidence type="ECO:0000313" key="19">
    <source>
        <dbReference type="EMBL" id="SCV00916.1"/>
    </source>
</evidence>
<evidence type="ECO:0000256" key="4">
    <source>
        <dbReference type="ARBA" id="ARBA00005363"/>
    </source>
</evidence>
<keyword evidence="10" id="KW-0333">Golgi apparatus</keyword>
<accession>A0A1G4K9Z9</accession>
<evidence type="ECO:0000256" key="9">
    <source>
        <dbReference type="ARBA" id="ARBA00023006"/>
    </source>
</evidence>
<dbReference type="EMBL" id="LT598469">
    <property type="protein sequence ID" value="SCV00916.1"/>
    <property type="molecule type" value="Genomic_DNA"/>
</dbReference>
<feature type="compositionally biased region" description="Acidic residues" evidence="15">
    <location>
        <begin position="173"/>
        <end position="182"/>
    </location>
</feature>
<comment type="similarity">
    <text evidence="4">Belongs to the ATG27 family.</text>
</comment>
<evidence type="ECO:0000256" key="16">
    <source>
        <dbReference type="SAM" id="Phobius"/>
    </source>
</evidence>
<evidence type="ECO:0000256" key="1">
    <source>
        <dbReference type="ARBA" id="ARBA00004304"/>
    </source>
</evidence>
<dbReference type="OrthoDB" id="29460at2759"/>
<name>A0A1G4K9Z9_9SACH</name>
<dbReference type="Pfam" id="PF09451">
    <property type="entry name" value="ATG27"/>
    <property type="match status" value="1"/>
</dbReference>
<keyword evidence="8 16" id="KW-1133">Transmembrane helix</keyword>
<evidence type="ECO:0000256" key="6">
    <source>
        <dbReference type="ARBA" id="ARBA00022692"/>
    </source>
</evidence>
<dbReference type="InterPro" id="IPR009011">
    <property type="entry name" value="Man6P_isomerase_rcpt-bd_dom_sf"/>
</dbReference>
<proteinExistence type="inferred from homology"/>
<evidence type="ECO:0000256" key="11">
    <source>
        <dbReference type="ARBA" id="ARBA00023128"/>
    </source>
</evidence>
<evidence type="ECO:0000256" key="12">
    <source>
        <dbReference type="ARBA" id="ARBA00023136"/>
    </source>
</evidence>
<dbReference type="GO" id="GO:0030659">
    <property type="term" value="C:cytoplasmic vesicle membrane"/>
    <property type="evidence" value="ECO:0007669"/>
    <property type="project" value="UniProtKB-SubCell"/>
</dbReference>
<keyword evidence="13" id="KW-1015">Disulfide bond</keyword>
<keyword evidence="12 16" id="KW-0472">Membrane</keyword>
<organism evidence="19 20">
    <name type="scientific">Lachancea mirantina</name>
    <dbReference type="NCBI Taxonomy" id="1230905"/>
    <lineage>
        <taxon>Eukaryota</taxon>
        <taxon>Fungi</taxon>
        <taxon>Dikarya</taxon>
        <taxon>Ascomycota</taxon>
        <taxon>Saccharomycotina</taxon>
        <taxon>Saccharomycetes</taxon>
        <taxon>Saccharomycetales</taxon>
        <taxon>Saccharomycetaceae</taxon>
        <taxon>Lachancea</taxon>
    </lineage>
</organism>
<gene>
    <name evidence="19" type="ORF">LAMI_0G08130G</name>
</gene>
<keyword evidence="14" id="KW-0968">Cytoplasmic vesicle</keyword>
<feature type="domain" description="MRH" evidence="18">
    <location>
        <begin position="20"/>
        <end position="168"/>
    </location>
</feature>
<keyword evidence="6 16" id="KW-0812">Transmembrane</keyword>
<evidence type="ECO:0000256" key="15">
    <source>
        <dbReference type="SAM" id="MobiDB-lite"/>
    </source>
</evidence>
<protein>
    <recommendedName>
        <fullName evidence="5">Autophagy-related protein 27</fullName>
    </recommendedName>
</protein>
<keyword evidence="11" id="KW-0496">Mitochondrion</keyword>
<feature type="signal peptide" evidence="17">
    <location>
        <begin position="1"/>
        <end position="19"/>
    </location>
</feature>
<evidence type="ECO:0000259" key="18">
    <source>
        <dbReference type="PROSITE" id="PS51914"/>
    </source>
</evidence>
<evidence type="ECO:0000256" key="3">
    <source>
        <dbReference type="ARBA" id="ARBA00004614"/>
    </source>
</evidence>
<evidence type="ECO:0000256" key="10">
    <source>
        <dbReference type="ARBA" id="ARBA00023034"/>
    </source>
</evidence>
<feature type="region of interest" description="Disordered" evidence="15">
    <location>
        <begin position="163"/>
        <end position="193"/>
    </location>
</feature>
<sequence>MRFANTLLVGLAICRLSAGKKCSQNDILRKYNIDENGVLYEKETSTPPSITKESWWINVCSDNEQDAPENCKSDDVVCGQTFVSFPDDKEQTLTQLVEFSSEAGARMRENDQNQLTIEFGDVKWGQQAISAKLTYTCDSDADSDSVVGAVWKDKQVNFDIKGPSGCLKKREDNGDDSDDGDGDNGRDDRKPKKSSGFGTWLFSLIVYALLFTLIYLLATSYLSTRGGTFHDFREEFAERAIGFASSVPQFLKEVISRIMGRGAPHQRGGYSAV</sequence>
<dbReference type="STRING" id="1230905.A0A1G4K9Z9"/>
<dbReference type="Proteomes" id="UP000191024">
    <property type="component" value="Chromosome G"/>
</dbReference>
<comment type="subcellular location">
    <subcellularLocation>
        <location evidence="2">Cytoplasmic vesicle membrane</location>
        <topology evidence="2">Single-pass type I membrane protein</topology>
    </subcellularLocation>
    <subcellularLocation>
        <location evidence="3">Golgi apparatus membrane</location>
        <topology evidence="3">Single-pass type I membrane protein</topology>
    </subcellularLocation>
    <subcellularLocation>
        <location evidence="1">Mitochondrion membrane</location>
        <topology evidence="1">Single-pass membrane protein</topology>
    </subcellularLocation>
</comment>
<evidence type="ECO:0000256" key="17">
    <source>
        <dbReference type="SAM" id="SignalP"/>
    </source>
</evidence>
<evidence type="ECO:0000256" key="14">
    <source>
        <dbReference type="ARBA" id="ARBA00023329"/>
    </source>
</evidence>
<evidence type="ECO:0000256" key="7">
    <source>
        <dbReference type="ARBA" id="ARBA00022729"/>
    </source>
</evidence>
<evidence type="ECO:0000256" key="8">
    <source>
        <dbReference type="ARBA" id="ARBA00022989"/>
    </source>
</evidence>
<evidence type="ECO:0000256" key="5">
    <source>
        <dbReference type="ARBA" id="ARBA00013776"/>
    </source>
</evidence>
<keyword evidence="9" id="KW-0072">Autophagy</keyword>
<evidence type="ECO:0000256" key="13">
    <source>
        <dbReference type="ARBA" id="ARBA00023157"/>
    </source>
</evidence>
<feature type="chain" id="PRO_5009236439" description="Autophagy-related protein 27" evidence="17">
    <location>
        <begin position="20"/>
        <end position="273"/>
    </location>
</feature>